<dbReference type="Pfam" id="PF00480">
    <property type="entry name" value="ROK"/>
    <property type="match status" value="1"/>
</dbReference>
<evidence type="ECO:0000313" key="2">
    <source>
        <dbReference type="EMBL" id="MFC6238926.1"/>
    </source>
</evidence>
<accession>A0ABW1T2H0</accession>
<name>A0ABW1T2H0_9ACTN</name>
<dbReference type="Gene3D" id="3.30.420.40">
    <property type="match status" value="2"/>
</dbReference>
<protein>
    <submittedName>
        <fullName evidence="2">ROK family protein</fullName>
    </submittedName>
</protein>
<comment type="caution">
    <text evidence="2">The sequence shown here is derived from an EMBL/GenBank/DDBJ whole genome shotgun (WGS) entry which is preliminary data.</text>
</comment>
<dbReference type="InterPro" id="IPR043129">
    <property type="entry name" value="ATPase_NBD"/>
</dbReference>
<evidence type="ECO:0000313" key="3">
    <source>
        <dbReference type="Proteomes" id="UP001596138"/>
    </source>
</evidence>
<dbReference type="PANTHER" id="PTHR18964">
    <property type="entry name" value="ROK (REPRESSOR, ORF, KINASE) FAMILY"/>
    <property type="match status" value="1"/>
</dbReference>
<dbReference type="EMBL" id="JBHSTI010000008">
    <property type="protein sequence ID" value="MFC6238926.1"/>
    <property type="molecule type" value="Genomic_DNA"/>
</dbReference>
<dbReference type="PANTHER" id="PTHR18964:SF149">
    <property type="entry name" value="BIFUNCTIONAL UDP-N-ACETYLGLUCOSAMINE 2-EPIMERASE_N-ACETYLMANNOSAMINE KINASE"/>
    <property type="match status" value="1"/>
</dbReference>
<evidence type="ECO:0000256" key="1">
    <source>
        <dbReference type="ARBA" id="ARBA00006479"/>
    </source>
</evidence>
<gene>
    <name evidence="2" type="ORF">ACFQGU_13635</name>
</gene>
<dbReference type="RefSeq" id="WP_386767553.1">
    <property type="nucleotide sequence ID" value="NZ_JBHSTI010000008.1"/>
</dbReference>
<dbReference type="SUPFAM" id="SSF53067">
    <property type="entry name" value="Actin-like ATPase domain"/>
    <property type="match status" value="1"/>
</dbReference>
<proteinExistence type="inferred from homology"/>
<organism evidence="2 3">
    <name type="scientific">Longivirga aurantiaca</name>
    <dbReference type="NCBI Taxonomy" id="1837743"/>
    <lineage>
        <taxon>Bacteria</taxon>
        <taxon>Bacillati</taxon>
        <taxon>Actinomycetota</taxon>
        <taxon>Actinomycetes</taxon>
        <taxon>Sporichthyales</taxon>
        <taxon>Sporichthyaceae</taxon>
        <taxon>Longivirga</taxon>
    </lineage>
</organism>
<comment type="similarity">
    <text evidence="1">Belongs to the ROK (NagC/XylR) family.</text>
</comment>
<keyword evidence="3" id="KW-1185">Reference proteome</keyword>
<sequence length="257" mass="27518">MTSTAPAQEWPADVRTLAIDVGGSGFKAAILDPAGAMLTERVRVETPYPCPPERLMSSVVDLTQDLGHRDRVSVGFPGLVRNGKVRNIPSLSRTAYDGDTDPALEDAWRGFDLAGALTEAFGVPTKVANDADVQGCAVVSGEGFEFVMTLGTGVGTALFLDGRLLPHIEGGHAPFRKGDTFEEQLGNVARKQIGNERWARRVVEAITAYDRFLFFDTIHVGGGNAKHLDPADLPHKARIVANTAGIIGGVRLWDLDA</sequence>
<dbReference type="InterPro" id="IPR000600">
    <property type="entry name" value="ROK"/>
</dbReference>
<reference evidence="3" key="1">
    <citation type="journal article" date="2019" name="Int. J. Syst. Evol. Microbiol.">
        <title>The Global Catalogue of Microorganisms (GCM) 10K type strain sequencing project: providing services to taxonomists for standard genome sequencing and annotation.</title>
        <authorList>
            <consortium name="The Broad Institute Genomics Platform"/>
            <consortium name="The Broad Institute Genome Sequencing Center for Infectious Disease"/>
            <person name="Wu L."/>
            <person name="Ma J."/>
        </authorList>
    </citation>
    <scope>NUCLEOTIDE SEQUENCE [LARGE SCALE GENOMIC DNA]</scope>
    <source>
        <strain evidence="3">CGMCC 4.7317</strain>
    </source>
</reference>
<dbReference type="Proteomes" id="UP001596138">
    <property type="component" value="Unassembled WGS sequence"/>
</dbReference>